<accession>A0A0P1EDN2</accession>
<evidence type="ECO:0000313" key="3">
    <source>
        <dbReference type="Proteomes" id="UP000050783"/>
    </source>
</evidence>
<proteinExistence type="predicted"/>
<protein>
    <submittedName>
        <fullName evidence="2">Uncharacterized protein</fullName>
    </submittedName>
</protein>
<evidence type="ECO:0000256" key="1">
    <source>
        <dbReference type="SAM" id="MobiDB-lite"/>
    </source>
</evidence>
<feature type="region of interest" description="Disordered" evidence="1">
    <location>
        <begin position="1"/>
        <end position="33"/>
    </location>
</feature>
<gene>
    <name evidence="2" type="ORF">RUA4292_01605</name>
</gene>
<dbReference type="EMBL" id="CYPU01000024">
    <property type="protein sequence ID" value="CUH47435.1"/>
    <property type="molecule type" value="Genomic_DNA"/>
</dbReference>
<dbReference type="Proteomes" id="UP000050783">
    <property type="component" value="Unassembled WGS sequence"/>
</dbReference>
<reference evidence="2 3" key="1">
    <citation type="submission" date="2015-09" db="EMBL/GenBank/DDBJ databases">
        <authorList>
            <consortium name="Swine Surveillance"/>
        </authorList>
    </citation>
    <scope>NUCLEOTIDE SEQUENCE [LARGE SCALE GENOMIC DNA]</scope>
    <source>
        <strain evidence="2 3">CECT 4292</strain>
    </source>
</reference>
<dbReference type="AlphaFoldDB" id="A0A0P1EDN2"/>
<feature type="region of interest" description="Disordered" evidence="1">
    <location>
        <begin position="333"/>
        <end position="362"/>
    </location>
</feature>
<evidence type="ECO:0000313" key="2">
    <source>
        <dbReference type="EMBL" id="CUH47435.1"/>
    </source>
</evidence>
<organism evidence="2 3">
    <name type="scientific">Ruegeria atlantica</name>
    <dbReference type="NCBI Taxonomy" id="81569"/>
    <lineage>
        <taxon>Bacteria</taxon>
        <taxon>Pseudomonadati</taxon>
        <taxon>Pseudomonadota</taxon>
        <taxon>Alphaproteobacteria</taxon>
        <taxon>Rhodobacterales</taxon>
        <taxon>Roseobacteraceae</taxon>
        <taxon>Ruegeria</taxon>
    </lineage>
</organism>
<feature type="compositionally biased region" description="Low complexity" evidence="1">
    <location>
        <begin position="24"/>
        <end position="33"/>
    </location>
</feature>
<name>A0A0P1EDN2_9RHOB</name>
<sequence>MTEETSDPKCYGGGRARADRSVAQTPFPQTTTPVTNADRWLNRALDERRLTLPLLPALAYLDDQKRPRLTPDCRVVGHNVVLMSQAQMQYAVVLAAGVPAMQVLGCITLDLIWCANREVKQLAERPRKSSRGSARVERKPGREIEVDDAIRWPNTVPSSCLVLHDASPSGFMRRLRRIEREPLRQALMDGTGPFGGWDNDADEAFDATFDRFEAMMPDEVAVAKALDQLERTKTIKRPTHRNLIVLPQRLMQANPAVATQVQAFLTAATMNDGAQSFGQNIAESLEPVPQKPRSKLTRKERHIADRQELLLQTDRADAAEARIAELEQLLQQMQPVPDVPMGGDVTDDRSLTAPTQGRRKTR</sequence>